<proteinExistence type="predicted"/>
<dbReference type="GO" id="GO:0016787">
    <property type="term" value="F:hydrolase activity"/>
    <property type="evidence" value="ECO:0007669"/>
    <property type="project" value="UniProtKB-KW"/>
</dbReference>
<dbReference type="Pfam" id="PF00176">
    <property type="entry name" value="SNF2-rel_dom"/>
    <property type="match status" value="1"/>
</dbReference>
<dbReference type="SMART" id="SM00487">
    <property type="entry name" value="DEXDc"/>
    <property type="match status" value="1"/>
</dbReference>
<evidence type="ECO:0000259" key="6">
    <source>
        <dbReference type="PROSITE" id="PS51194"/>
    </source>
</evidence>
<keyword evidence="3 7" id="KW-0347">Helicase</keyword>
<reference evidence="7 8" key="1">
    <citation type="submission" date="2021-05" db="EMBL/GenBank/DDBJ databases">
        <title>Novel Bacillus species.</title>
        <authorList>
            <person name="Liu G."/>
        </authorList>
    </citation>
    <scope>NUCLEOTIDE SEQUENCE [LARGE SCALE GENOMIC DNA]</scope>
    <source>
        <strain evidence="7 8">FJAT-49682</strain>
    </source>
</reference>
<dbReference type="SUPFAM" id="SSF52540">
    <property type="entry name" value="P-loop containing nucleoside triphosphate hydrolases"/>
    <property type="match status" value="2"/>
</dbReference>
<evidence type="ECO:0000313" key="7">
    <source>
        <dbReference type="EMBL" id="MBS4222412.1"/>
    </source>
</evidence>
<dbReference type="PROSITE" id="PS51194">
    <property type="entry name" value="HELICASE_CTER"/>
    <property type="match status" value="1"/>
</dbReference>
<name>A0A942UMB4_9BACI</name>
<evidence type="ECO:0000259" key="5">
    <source>
        <dbReference type="PROSITE" id="PS51192"/>
    </source>
</evidence>
<dbReference type="Gene3D" id="3.40.50.10810">
    <property type="entry name" value="Tandem AAA-ATPase domain"/>
    <property type="match status" value="1"/>
</dbReference>
<dbReference type="InterPro" id="IPR049730">
    <property type="entry name" value="SNF2/RAD54-like_C"/>
</dbReference>
<dbReference type="InterPro" id="IPR027417">
    <property type="entry name" value="P-loop_NTPase"/>
</dbReference>
<dbReference type="InterPro" id="IPR000330">
    <property type="entry name" value="SNF2_N"/>
</dbReference>
<dbReference type="PANTHER" id="PTHR10799">
    <property type="entry name" value="SNF2/RAD54 HELICASE FAMILY"/>
    <property type="match status" value="1"/>
</dbReference>
<dbReference type="GO" id="GO:0004386">
    <property type="term" value="F:helicase activity"/>
    <property type="evidence" value="ECO:0007669"/>
    <property type="project" value="UniProtKB-KW"/>
</dbReference>
<dbReference type="Gene3D" id="3.40.50.300">
    <property type="entry name" value="P-loop containing nucleotide triphosphate hydrolases"/>
    <property type="match status" value="1"/>
</dbReference>
<evidence type="ECO:0000256" key="3">
    <source>
        <dbReference type="ARBA" id="ARBA00022806"/>
    </source>
</evidence>
<accession>A0A942UMB4</accession>
<evidence type="ECO:0000313" key="8">
    <source>
        <dbReference type="Proteomes" id="UP000676456"/>
    </source>
</evidence>
<dbReference type="EMBL" id="JAGYPN010000001">
    <property type="protein sequence ID" value="MBS4222412.1"/>
    <property type="molecule type" value="Genomic_DNA"/>
</dbReference>
<dbReference type="InterPro" id="IPR038718">
    <property type="entry name" value="SNF2-like_sf"/>
</dbReference>
<organism evidence="7 8">
    <name type="scientific">Lederbergia citrea</name>
    <dbReference type="NCBI Taxonomy" id="2833581"/>
    <lineage>
        <taxon>Bacteria</taxon>
        <taxon>Bacillati</taxon>
        <taxon>Bacillota</taxon>
        <taxon>Bacilli</taxon>
        <taxon>Bacillales</taxon>
        <taxon>Bacillaceae</taxon>
        <taxon>Lederbergia</taxon>
    </lineage>
</organism>
<dbReference type="GO" id="GO:0005524">
    <property type="term" value="F:ATP binding"/>
    <property type="evidence" value="ECO:0007669"/>
    <property type="project" value="UniProtKB-KW"/>
</dbReference>
<feature type="domain" description="Helicase C-terminal" evidence="6">
    <location>
        <begin position="363"/>
        <end position="512"/>
    </location>
</feature>
<dbReference type="Proteomes" id="UP000676456">
    <property type="component" value="Unassembled WGS sequence"/>
</dbReference>
<evidence type="ECO:0000256" key="2">
    <source>
        <dbReference type="ARBA" id="ARBA00022801"/>
    </source>
</evidence>
<evidence type="ECO:0000256" key="1">
    <source>
        <dbReference type="ARBA" id="ARBA00022741"/>
    </source>
</evidence>
<dbReference type="InterPro" id="IPR057342">
    <property type="entry name" value="DEXDc_RapA"/>
</dbReference>
<dbReference type="CDD" id="cd18793">
    <property type="entry name" value="SF2_C_SNF"/>
    <property type="match status" value="1"/>
</dbReference>
<dbReference type="AlphaFoldDB" id="A0A942UMB4"/>
<protein>
    <submittedName>
        <fullName evidence="7">DEAD/DEAH box helicase</fullName>
    </submittedName>
</protein>
<dbReference type="RefSeq" id="WP_213097364.1">
    <property type="nucleotide sequence ID" value="NZ_JAGYPH010000001.1"/>
</dbReference>
<keyword evidence="1" id="KW-0547">Nucleotide-binding</keyword>
<keyword evidence="4" id="KW-0067">ATP-binding</keyword>
<dbReference type="InterPro" id="IPR001650">
    <property type="entry name" value="Helicase_C-like"/>
</dbReference>
<comment type="caution">
    <text evidence="7">The sequence shown here is derived from an EMBL/GenBank/DDBJ whole genome shotgun (WGS) entry which is preliminary data.</text>
</comment>
<dbReference type="SMART" id="SM00490">
    <property type="entry name" value="HELICc"/>
    <property type="match status" value="1"/>
</dbReference>
<keyword evidence="2" id="KW-0378">Hydrolase</keyword>
<evidence type="ECO:0000256" key="4">
    <source>
        <dbReference type="ARBA" id="ARBA00022840"/>
    </source>
</evidence>
<gene>
    <name evidence="7" type="ORF">KHA91_06525</name>
</gene>
<dbReference type="InterPro" id="IPR014001">
    <property type="entry name" value="Helicase_ATP-bd"/>
</dbReference>
<sequence>MSIRIKFDHNWQESFLHRLEKDGPWANYELFKLAMNAENHLHIPDFEGLVAPKFLPNLTPLPHQLDTAKQVVENMNGKAILADEVGLGKTIEAGLILKEYMIRGLVKKALILVPASLVSQWVIELNTKFHIPAAAQRKSYVWEQFDCVVSSIDTAKRSPHREIIAEQNYDLIIIDEAHKLKNHKTKNYEFVQSLKKKFCLLLTATPIQNRIEEIFYLVSLLKPGHLGSQSGFLEKYKNKQLSVQEDEYLKALVNKVMIRNRRADTGIEWTERHVETIPIEFTKEERELYDAIEVLKNTETEFAAHGFSLITLKREACSSREAVFYTLKNMFNKHENPSEDYMNKLQYLQKKIEAVTQNSKAVKTLELIQAIDDKVIIFTEYRATQLYLQWYLQQHGIRSVPFRGGFKRGKKDWMREVFKNQAQVLIATEAGGEGINLQFCNHVINFDLPWNPMRLEQRIGRIHRLGQEKDVHIYNYAIKDTIEEHILKLLYEKIKLFERVVGELDEILKQVDFRNMEEYLKDIFQQSTSEGEMKVKMANLSSMIQFADQLKKDDASHAAEGNSSIS</sequence>
<keyword evidence="8" id="KW-1185">Reference proteome</keyword>
<feature type="domain" description="Helicase ATP-binding" evidence="5">
    <location>
        <begin position="70"/>
        <end position="224"/>
    </location>
</feature>
<dbReference type="PROSITE" id="PS51192">
    <property type="entry name" value="HELICASE_ATP_BIND_1"/>
    <property type="match status" value="1"/>
</dbReference>
<dbReference type="Pfam" id="PF00271">
    <property type="entry name" value="Helicase_C"/>
    <property type="match status" value="1"/>
</dbReference>
<dbReference type="CDD" id="cd18011">
    <property type="entry name" value="DEXDc_RapA"/>
    <property type="match status" value="1"/>
</dbReference>